<comment type="similarity">
    <text evidence="11 12">Belongs to the ATPase B chain family.</text>
</comment>
<geneLocation type="chloroplast" evidence="14"/>
<keyword evidence="7 11" id="KW-0406">Ion transport</keyword>
<keyword evidence="9 11" id="KW-0066">ATP synthesis</keyword>
<dbReference type="PANTHER" id="PTHR34264:SF3">
    <property type="entry name" value="ATP SYNTHASE SUBUNIT B, CHLOROPLASTIC"/>
    <property type="match status" value="1"/>
</dbReference>
<organism evidence="14">
    <name type="scientific">Blidingia minima</name>
    <dbReference type="NCBI Taxonomy" id="63414"/>
    <lineage>
        <taxon>Eukaryota</taxon>
        <taxon>Viridiplantae</taxon>
        <taxon>Chlorophyta</taxon>
        <taxon>core chlorophytes</taxon>
        <taxon>Ulvophyceae</taxon>
        <taxon>OUU clade</taxon>
        <taxon>Ulvales</taxon>
        <taxon>Ulvaceae</taxon>
        <taxon>Blidingia</taxon>
    </lineage>
</organism>
<evidence type="ECO:0000256" key="3">
    <source>
        <dbReference type="ARBA" id="ARBA00022547"/>
    </source>
</evidence>
<keyword evidence="14" id="KW-0934">Plastid</keyword>
<dbReference type="GO" id="GO:0009535">
    <property type="term" value="C:chloroplast thylakoid membrane"/>
    <property type="evidence" value="ECO:0007669"/>
    <property type="project" value="UniProtKB-SubCell"/>
</dbReference>
<dbReference type="RefSeq" id="YP_010045009.1">
    <property type="nucleotide sequence ID" value="NC_054284.1"/>
</dbReference>
<accession>A0A2Z4M9F6</accession>
<reference evidence="15" key="3">
    <citation type="submission" date="2020-09" db="EMBL/GenBank/DDBJ databases">
        <authorList>
            <person name="Liu J."/>
            <person name="Wan J."/>
            <person name="Wang D."/>
            <person name="Wen C."/>
            <person name="Wei Y."/>
            <person name="Ouyang Z."/>
        </authorList>
    </citation>
    <scope>NUCLEOTIDE SEQUENCE</scope>
</reference>
<comment type="subcellular location">
    <subcellularLocation>
        <location evidence="1">Membrane</location>
        <topology evidence="1">Single-pass membrane protein</topology>
    </subcellularLocation>
    <subcellularLocation>
        <location evidence="11">Plastid</location>
        <location evidence="11">Chloroplast thylakoid membrane</location>
        <topology evidence="11">Single-pass membrane protein</topology>
    </subcellularLocation>
</comment>
<dbReference type="GO" id="GO:0046933">
    <property type="term" value="F:proton-transporting ATP synthase activity, rotational mechanism"/>
    <property type="evidence" value="ECO:0007669"/>
    <property type="project" value="UniProtKB-UniRule"/>
</dbReference>
<comment type="function">
    <text evidence="10 11">F(1)F(0) ATP synthase produces ATP from ADP in the presence of a proton or sodium gradient. F-type ATPases consist of two structural domains, F(1) containing the extramembraneous catalytic core and F(0) containing the membrane proton channel, linked together by a central stalk and a peripheral stalk. During catalysis, ATP synthesis in the catalytic domain of F(1) is coupled via a rotary mechanism of the central stalk subunits to proton translocation.</text>
</comment>
<reference evidence="14" key="1">
    <citation type="submission" date="2017-12" db="EMBL/GenBank/DDBJ databases">
        <title>Resolution of core Chlorophyta phylogeny using heterogeneous models with AT-rich chloroplast sequence data.</title>
        <authorList>
            <person name="Fang L."/>
        </authorList>
    </citation>
    <scope>NUCLEOTIDE SEQUENCE</scope>
</reference>
<evidence type="ECO:0000313" key="14">
    <source>
        <dbReference type="EMBL" id="AWX53122.1"/>
    </source>
</evidence>
<dbReference type="EMBL" id="MT948112">
    <property type="protein sequence ID" value="QPF96274.1"/>
    <property type="molecule type" value="Genomic_DNA"/>
</dbReference>
<evidence type="ECO:0000256" key="7">
    <source>
        <dbReference type="ARBA" id="ARBA00023065"/>
    </source>
</evidence>
<evidence type="ECO:0000256" key="5">
    <source>
        <dbReference type="ARBA" id="ARBA00022781"/>
    </source>
</evidence>
<dbReference type="PANTHER" id="PTHR34264">
    <property type="entry name" value="ATP SYNTHASE SUBUNIT B, CHLOROPLASTIC"/>
    <property type="match status" value="1"/>
</dbReference>
<evidence type="ECO:0000313" key="15">
    <source>
        <dbReference type="EMBL" id="QPF96274.1"/>
    </source>
</evidence>
<evidence type="ECO:0000256" key="1">
    <source>
        <dbReference type="ARBA" id="ARBA00004167"/>
    </source>
</evidence>
<evidence type="ECO:0000256" key="4">
    <source>
        <dbReference type="ARBA" id="ARBA00022692"/>
    </source>
</evidence>
<evidence type="ECO:0000256" key="12">
    <source>
        <dbReference type="RuleBase" id="RU003848"/>
    </source>
</evidence>
<evidence type="ECO:0000313" key="16">
    <source>
        <dbReference type="EMBL" id="QUX32852.1"/>
    </source>
</evidence>
<keyword evidence="13" id="KW-0175">Coiled coil</keyword>
<keyword evidence="2 11" id="KW-0813">Transport</keyword>
<dbReference type="Pfam" id="PF00430">
    <property type="entry name" value="ATP-synt_B"/>
    <property type="match status" value="1"/>
</dbReference>
<name>A0A2Z4M9F6_9CHLO</name>
<dbReference type="CDD" id="cd06503">
    <property type="entry name" value="ATP-synt_Fo_b"/>
    <property type="match status" value="1"/>
</dbReference>
<keyword evidence="5 11" id="KW-0375">Hydrogen ion transport</keyword>
<sequence length="191" mass="21460">MQLIISLCNPSVGTSTLFSGHGFGINTDIFETNVINLAVVITVVITVVGDALKDFLETRKAKIIDNISASDKRVAEIELKLEEAQNKLAKAKEKAIEIEQQGAVAAKEEQALCIQQAEDEAKNLKQRKESSIELQQKKAIQEISKQIISLSLKQAREKATKNSSLKRFQIWVNRARFVHYRTVDKYLKHLV</sequence>
<evidence type="ECO:0000256" key="10">
    <source>
        <dbReference type="ARBA" id="ARBA00025198"/>
    </source>
</evidence>
<gene>
    <name evidence="11 14" type="primary">atpF</name>
</gene>
<evidence type="ECO:0000256" key="13">
    <source>
        <dbReference type="SAM" id="Coils"/>
    </source>
</evidence>
<evidence type="ECO:0000256" key="8">
    <source>
        <dbReference type="ARBA" id="ARBA00023136"/>
    </source>
</evidence>
<keyword evidence="11" id="KW-0793">Thylakoid</keyword>
<evidence type="ECO:0000256" key="9">
    <source>
        <dbReference type="ARBA" id="ARBA00023310"/>
    </source>
</evidence>
<feature type="coiled-coil region" evidence="13">
    <location>
        <begin position="67"/>
        <end position="134"/>
    </location>
</feature>
<comment type="function">
    <text evidence="11">Component of the F(0) channel, it forms part of the peripheral stalk, linking F(1) to F(0).</text>
</comment>
<dbReference type="AlphaFoldDB" id="A0A2Z4M9F6"/>
<evidence type="ECO:0000256" key="2">
    <source>
        <dbReference type="ARBA" id="ARBA00022448"/>
    </source>
</evidence>
<reference evidence="16" key="2">
    <citation type="submission" date="2019-01" db="EMBL/GenBank/DDBJ databases">
        <title>Complete Chloroplast Genome of Blidingia minima.</title>
        <authorList>
            <person name="Gao D."/>
        </authorList>
    </citation>
    <scope>NUCLEOTIDE SEQUENCE</scope>
</reference>
<keyword evidence="6 11" id="KW-1133">Transmembrane helix</keyword>
<proteinExistence type="inferred from homology"/>
<dbReference type="EMBL" id="MG721566">
    <property type="protein sequence ID" value="AWX53122.1"/>
    <property type="molecule type" value="Genomic_DNA"/>
</dbReference>
<dbReference type="InterPro" id="IPR002146">
    <property type="entry name" value="ATP_synth_b/b'su_bac/chlpt"/>
</dbReference>
<evidence type="ECO:0000256" key="6">
    <source>
        <dbReference type="ARBA" id="ARBA00022989"/>
    </source>
</evidence>
<dbReference type="HAMAP" id="MF_01398">
    <property type="entry name" value="ATP_synth_b_bprime"/>
    <property type="match status" value="1"/>
</dbReference>
<dbReference type="GO" id="GO:0045259">
    <property type="term" value="C:proton-transporting ATP synthase complex"/>
    <property type="evidence" value="ECO:0007669"/>
    <property type="project" value="UniProtKB-KW"/>
</dbReference>
<dbReference type="GeneID" id="63653911"/>
<keyword evidence="14" id="KW-0150">Chloroplast</keyword>
<comment type="subunit">
    <text evidence="11">F-type ATPases have 2 components, F(1) - the catalytic core - and F(0) - the membrane proton channel. F(1) has five subunits: alpha(3), beta(3), gamma(1), delta(1), epsilon(1). F(0) has four main subunits: a(1), b(1), b'(1) and c(10-14). The alpha and beta chains form an alternating ring which encloses part of the gamma chain. F(1) is attached to F(0) by a central stalk formed by the gamma and epsilon chains, while a peripheral stalk is formed by the delta, b and b' chains.</text>
</comment>
<protein>
    <recommendedName>
        <fullName evidence="11">ATP synthase subunit b, chloroplastic</fullName>
    </recommendedName>
    <alternativeName>
        <fullName evidence="11">ATP synthase F(0) sector subunit b</fullName>
    </alternativeName>
    <alternativeName>
        <fullName evidence="11">ATPase subunit I</fullName>
    </alternativeName>
</protein>
<evidence type="ECO:0000256" key="11">
    <source>
        <dbReference type="HAMAP-Rule" id="MF_01398"/>
    </source>
</evidence>
<comment type="miscellaneous">
    <text evidence="11">In plastids the F-type ATPase is also known as CF(1)CF(0).</text>
</comment>
<dbReference type="EMBL" id="MK408749">
    <property type="protein sequence ID" value="QUX32852.1"/>
    <property type="molecule type" value="Genomic_DNA"/>
</dbReference>
<keyword evidence="4 11" id="KW-0812">Transmembrane</keyword>
<keyword evidence="3 11" id="KW-0138">CF(0)</keyword>
<keyword evidence="8 11" id="KW-0472">Membrane</keyword>